<dbReference type="InterPro" id="IPR001101">
    <property type="entry name" value="Plectin_repeat"/>
</dbReference>
<keyword evidence="7" id="KW-0175">Coiled coil</keyword>
<dbReference type="SUPFAM" id="SSF47576">
    <property type="entry name" value="Calponin-homology domain, CH-domain"/>
    <property type="match status" value="1"/>
</dbReference>
<dbReference type="GO" id="GO:0005198">
    <property type="term" value="F:structural molecule activity"/>
    <property type="evidence" value="ECO:0007669"/>
    <property type="project" value="TreeGrafter"/>
</dbReference>
<dbReference type="GO" id="GO:0016020">
    <property type="term" value="C:membrane"/>
    <property type="evidence" value="ECO:0007669"/>
    <property type="project" value="TreeGrafter"/>
</dbReference>
<dbReference type="GO" id="GO:0031122">
    <property type="term" value="P:cytoplasmic microtubule organization"/>
    <property type="evidence" value="ECO:0007669"/>
    <property type="project" value="TreeGrafter"/>
</dbReference>
<keyword evidence="5" id="KW-0677">Repeat</keyword>
<feature type="region of interest" description="Disordered" evidence="8">
    <location>
        <begin position="3636"/>
        <end position="3908"/>
    </location>
</feature>
<evidence type="ECO:0000256" key="6">
    <source>
        <dbReference type="PROSITE-ProRule" id="PRU00192"/>
    </source>
</evidence>
<feature type="compositionally biased region" description="Polar residues" evidence="8">
    <location>
        <begin position="1891"/>
        <end position="1901"/>
    </location>
</feature>
<evidence type="ECO:0000256" key="4">
    <source>
        <dbReference type="ARBA" id="ARBA00022553"/>
    </source>
</evidence>
<feature type="region of interest" description="Disordered" evidence="8">
    <location>
        <begin position="2499"/>
        <end position="2519"/>
    </location>
</feature>
<dbReference type="InterPro" id="IPR043197">
    <property type="entry name" value="Plakin"/>
</dbReference>
<organism evidence="11 12">
    <name type="scientific">Trichonephila inaurata madagascariensis</name>
    <dbReference type="NCBI Taxonomy" id="2747483"/>
    <lineage>
        <taxon>Eukaryota</taxon>
        <taxon>Metazoa</taxon>
        <taxon>Ecdysozoa</taxon>
        <taxon>Arthropoda</taxon>
        <taxon>Chelicerata</taxon>
        <taxon>Arachnida</taxon>
        <taxon>Araneae</taxon>
        <taxon>Araneomorphae</taxon>
        <taxon>Entelegynae</taxon>
        <taxon>Araneoidea</taxon>
        <taxon>Nephilidae</taxon>
        <taxon>Trichonephila</taxon>
        <taxon>Trichonephila inaurata</taxon>
    </lineage>
</organism>
<proteinExistence type="predicted"/>
<dbReference type="Gene3D" id="3.90.1290.10">
    <property type="entry name" value="Plakin repeat"/>
    <property type="match status" value="5"/>
</dbReference>
<keyword evidence="3" id="KW-0963">Cytoplasm</keyword>
<dbReference type="GO" id="GO:0045104">
    <property type="term" value="P:intermediate filament cytoskeleton organization"/>
    <property type="evidence" value="ECO:0007669"/>
    <property type="project" value="InterPro"/>
</dbReference>
<reference evidence="11" key="1">
    <citation type="submission" date="2020-08" db="EMBL/GenBank/DDBJ databases">
        <title>Multicomponent nature underlies the extraordinary mechanical properties of spider dragline silk.</title>
        <authorList>
            <person name="Kono N."/>
            <person name="Nakamura H."/>
            <person name="Mori M."/>
            <person name="Yoshida Y."/>
            <person name="Ohtoshi R."/>
            <person name="Malay A.D."/>
            <person name="Moran D.A.P."/>
            <person name="Tomita M."/>
            <person name="Numata K."/>
            <person name="Arakawa K."/>
        </authorList>
    </citation>
    <scope>NUCLEOTIDE SEQUENCE</scope>
</reference>
<dbReference type="FunFam" id="1.10.418.10:FF:000022">
    <property type="entry name" value="Short stop, isoform K"/>
    <property type="match status" value="1"/>
</dbReference>
<sequence length="4217" mass="477924">MPLASGCARDMDLTFWIASTPQRNLGTAISDIITGAADASVTAREALLKWAQRTTERYPGVRITDFTSSWRDGLAFNAILHRNRPDILDFKSLRSRKAKENLELAFSIAEKEFGITRLLDPEDVDTPEPDEKSLITYISSLYDVFPEPPAYHPFADDEKNRKVDEYKELAKSLQMWMKESLETFKSQKMFKTLIDLKGLLLESSKFRSDELPKRLHEKQRLCYLHRDIQKLSRHTSHVDFPKDLTIEELEKAWNQVNSALQERDKKIRDEICRLEKLQRLADKFNRESKLCDGKIDDAERRVLEEEKRIQRLHFVDAKHNCDQIENDLKVIEDTLKSFQKDILILEEKSYYQTADLKTRMESLQEKYHHLKIMFQTNLLSLLTEHSDKNEVEKKILKQNIKTSTEKVVETCKQTFALKEHVDWIERKQKRINSIEFGTDLLSIRANLDQLRTESKAIEQYKKKIGSPAFKSSKGIDNGAYTEELEKVDTKYKALMAYASEKQQDFEILLDFVQSATRELKWMSDKEEAEVARDWSAKNLNLVELEHHQETLTSDLEKREIQFSAVQNRGESLLLQKHPASKIIEGFLKNMQKQWSWLLQLTFCLEVHLRYAQVYHQFFKEARETDQFFKKSEEKLNTTFNKSVMSIDEGERYLKQMDLLKEDLTKYNDIICCLLQRSTEVLPLKQRKLQSSKPSSVIAICNYKSPDILVSQDDRCLLKEMSPKMMWKVTIPNGKDASIPSVCFIIPPPNSEAIELGQSLKKRYDDLLLIWTQRNKKLRQNLILTTIKVVKSWDLSHFRSMDIAQGESIMNALNSDAQKLINEGAESDPALMKLKQEMEQCNTLFESLLKKLPEDKTDKSPKTAGRKLSDTITGLQNVLNEKENFLKNKLLASIVWDEDTLQTLVIEHKDFDISLRSLEDEVNETVQMFKNTNKKTTALQMKFDTLVQTWDRIWELSNLFVEKLKCVEVCLHRINETTQTVSNIEVKLASCHNMPSNLTDLQKAHDDLLSFQEDMQASQNIIDDTQESLRKLRELMQRVRTKQTNHTDINKFEKDFKKLMNRWDSAKSQIIERLRSCGASSELLRTYQSKIEKDGVWISETTVKLNSLKTVKKMTTKEIELTVEPSMNLYSSIAEKSSCFEETNALGARYIREAKIYDLRLKHYKENLEEEHPSLDASLQKNPTVISGAEDVERELEHLNQRYSALIQVILDYLEELKEAFTIQQREKWLSIVSNAAPVSLRTFTSFINQVSSGDQIVSGYENQFKYVEPSGQSKYYSSSKTEIERNLTQSKKYSLENNFQQSETLTDSSNVNILIPSDQLMFDNICSIKGIYNPILERMITLHEAVEQNVLNCENKEITDLRTGRQMSLDEAVVKGFMDKTLYENIIAKCGIYFPGTKEELSVIDAFQKHLYDVKKGTLLNPQDDRPITLTDAFHIGIIKKSGIKILIDKKIIKTKNLTISEGIEREFLDPKTGLFREPVTDQTFEFRVAISKGYINLTSGTESNCGITLAEAIDRCITHNQSGQILDQDSGEKYTIDEAIAKGILKPDIPEIVDVKESKLLTLNQALSSRILNPQSGRYINSNTLQHYSFKDARGKNFIWKPLTLKEAFEKNFIIDNSIINPITNEILSVLEAFSLGILDCEAKCIVDSELNELLSLPEALCRGVILPNGTYFDIKSNRFLTFSSAVEEGLITSVMHKMIFDIEGIKDEKAKEIVSFNTAVERKVIDLNQELYLNNISGAEISLEEAVSEGFIQHQIYDMLCKPIGIKHVGKELNLIECCKEGYIDNKSGHLKDPKTKKILYVKEAIQKGIITQEGAALLKGLLNITVTMASVTRNITRYVDSSNSTSHDSNILKAQNIIEDVLNKDSESDLLSKLSAEVFSDEHDDPSRSNQTKHQSSLPVREKLEDKDSKQSYHSNQIIITQKKASAKKSAFSNGFRSPSKSSETVLDVVGDESISKNDRKDDYQIESELFNSQTNLSVQILELPSDGWYLKEAINKKLFDPITGLFTVPGTDRLVSFEETITMEIINPKSASVVVPKTKQTVSLDCALEMKILDSTGCYNNKTNDKFSMQKAIEKDLIIFLESVKMEKTAISFDDTLTEVSTFVPDTRSETRESVTIRKFIDQNLHEETASNFHFQGNQTHFNITASSEKSAFWPEQKYIILQKMPKKMITPNDAAKEGFIDFETADHLNAINEKLSSVTSEDDREFAPSNDIQVPDYEKGVLVSFREALESGFIDKSTGRLLIPVGRALSLDEAFNQGLINEMLNKIIHPESGIELTIEEAILCDIINPYSFFVDPVTSSTMTLSDAIKKGIINSTTGEITSSSESISLTNAVHKKLFKPVEYSFKCPPLLAFTFPTALQFGYINVKSKVYIHPRSCQKIPVQKAFDCSELLSLPVQPQREYFLLDDSMSKMLINPKSFTFQHPFTGEVTDLREAVRSGLLVMKPVRLTPISSVISNQTEVSEKEYSFRNIEDSLTDNVIDSCNSSLTISESVSTDANSKSTLAHRPTSLPLESSMAEQNALICETISKDSEELNYKDEKQTNKIQVAKPDCHDSKVYKSKSLSESIKKEDSPKSCYVPESNESSSKTVKKPQISYGSLDINMGKNISKPATKHLQSPSRSLSRTKVTNRIESCTSKSNDKKTQQSLIYDEIESSELVKPSEDAVGEFIPKLSAKVDISSDFHETSKPTLESFVSKENISLVLHSDEVTIGNESENISSDFDLKTLSKKSVSPTKESPTRKITYDGENELPHKINEIVTNPVKFEPKSFISSPKEIDSKLDISSHSIVAPFENINASQPTIKQIETDIVELERIDNIKASEMIKSPSTADGSNFTKQSGIDIKNELGKTKDSDKTSVATILSVDINETFKDKKQHTKLENETKKVSCTPKEVSPKKMPTKEKELSLCDERIDRSFRKDSKIPMKEKEMVPSSDSTSLIVVSETDLKSEELRYEQDIMRENAKNVQSLVDLEEIGPCSMQPSDASVTPFDTDKFLNQMITSTSIKNKNFDEKIMLSVKNVSSVIEENELTDKKFSIDQSKGRFPCSTSTSTAEQSTSSVRKIISENTSDKLFTSEDIEIKIKHEERELYSEAKNATVGDHKSIKDESESCIRETESHQKEVQISIKGTTPQNVFEPEEILTEMLMGENKTLERDLESQITEKESSPEQINPLLKNVRIKSKQISSFLEVDNNIVSPLDEFNSSLKEIETRAEENISIERITESFETQVEIQKDEFITKRKESMETKSKSPVKEIKSPLKQIKSILTESESKINGKESTMKEMKTSVREIESPSGEAKSAATDIKILSEEVESPSSEKSLSIEIKTLSRKPESPPRQFKLPLEEIKSSLKETKPPPREIKLLSKDNKSPHREQPLTETDLSFKKPESPSKEIKSLSRKTISPTKETEPPKSETKPSSLQTKFPSRETKSSSKEPVALLKKTKSPSREHELSIEEILPMSKDLESQSKGSKSLIREIKLPSREIGSSSSKDTYSTNETKSHLEVIKSLPKETKSPPREIKSPEREIKSYAKEAKLPVGEIKLRTKETKSTVEFKSPANEMKTPVKEIKSPVKETKTPLGEIESPSKETKSIVEEIKSLAKETKMPVEEMKSLGEKTKSTVEEIKSSAKEIITPLGEVKSPSKETKLPVGDVKLPTKKTKLPIGEINCPPKETKTLTDKSKPPPRDSKLPSSELESLSKSTKALKVVKALAEKHKSPVEETKSSSTEKISPSAEFRLLSKETKSPSREIKALSSEPESPSCRTKSPVRKTKSLLKETSRSIETKSPSKEIKSSSKETKSPLRETDLLLSEIKTPVKETESNSTKIKPLTKDEQLLTENKPFVDEPISSSKQTKQQSKELSPSEMGTLSREIESPFKGARPVESDKKISSRDFKSTTKGISSKESSRKMLKVTDKIELRSFPEQIKSQSRETEAVLSELESIDDDDNKLSSKAEISPMEIFESLTIENRSPENIKSPSKATTALSSRTKPKSSLKQTKGVELPQKLTKSDERGIIMQASGSILESYDEKLSVETETFDQDIKPAQFVTKAPESQSTILITEMKQVFETAKSTYPITSLHATESRVHQVLLPNVDQPENFQSTLEYDRVQKFNETQSDFSFREYYTEFTEEIVSSFPHISAYEALSCGIIDSDKCCVTINKEKMLLRKAIEKRLISPDTNLAIISESEVTLSDDQQTKISAELSNVSILIVLILYFTS</sequence>
<keyword evidence="12" id="KW-1185">Reference proteome</keyword>
<feature type="compositionally biased region" description="Basic and acidic residues" evidence="8">
    <location>
        <begin position="3407"/>
        <end position="3416"/>
    </location>
</feature>
<evidence type="ECO:0000256" key="5">
    <source>
        <dbReference type="ARBA" id="ARBA00022737"/>
    </source>
</evidence>
<name>A0A8X6XXJ1_9ARAC</name>
<comment type="subcellular location">
    <subcellularLocation>
        <location evidence="1">Cytoplasm</location>
    </subcellularLocation>
</comment>
<comment type="caution">
    <text evidence="11">The sequence shown here is derived from an EMBL/GenBank/DDBJ whole genome shotgun (WGS) entry which is preliminary data.</text>
</comment>
<evidence type="ECO:0000259" key="9">
    <source>
        <dbReference type="PROSITE" id="PS50002"/>
    </source>
</evidence>
<feature type="coiled-coil region" evidence="7">
    <location>
        <begin position="321"/>
        <end position="348"/>
    </location>
</feature>
<feature type="region of interest" description="Disordered" evidence="8">
    <location>
        <begin position="2564"/>
        <end position="2650"/>
    </location>
</feature>
<dbReference type="InterPro" id="IPR001452">
    <property type="entry name" value="SH3_domain"/>
</dbReference>
<feature type="compositionally biased region" description="Basic and acidic residues" evidence="8">
    <location>
        <begin position="3672"/>
        <end position="3689"/>
    </location>
</feature>
<feature type="region of interest" description="Disordered" evidence="8">
    <location>
        <begin position="3549"/>
        <end position="3592"/>
    </location>
</feature>
<feature type="domain" description="SH3" evidence="9">
    <location>
        <begin position="691"/>
        <end position="748"/>
    </location>
</feature>
<dbReference type="GO" id="GO:0005737">
    <property type="term" value="C:cytoplasm"/>
    <property type="evidence" value="ECO:0007669"/>
    <property type="project" value="UniProtKB-SubCell"/>
</dbReference>
<feature type="compositionally biased region" description="Basic and acidic residues" evidence="8">
    <location>
        <begin position="1903"/>
        <end position="1914"/>
    </location>
</feature>
<dbReference type="PANTHER" id="PTHR23169">
    <property type="entry name" value="ENVOPLAKIN"/>
    <property type="match status" value="1"/>
</dbReference>
<dbReference type="InterPro" id="IPR041615">
    <property type="entry name" value="Desmoplakin_SH3"/>
</dbReference>
<protein>
    <submittedName>
        <fullName evidence="11">Plectin</fullName>
    </submittedName>
</protein>
<feature type="compositionally biased region" description="Low complexity" evidence="8">
    <location>
        <begin position="3316"/>
        <end position="3328"/>
    </location>
</feature>
<feature type="compositionally biased region" description="Basic and acidic residues" evidence="8">
    <location>
        <begin position="3738"/>
        <end position="3751"/>
    </location>
</feature>
<evidence type="ECO:0000256" key="2">
    <source>
        <dbReference type="ARBA" id="ARBA00022443"/>
    </source>
</evidence>
<feature type="compositionally biased region" description="Basic and acidic residues" evidence="8">
    <location>
        <begin position="3344"/>
        <end position="3397"/>
    </location>
</feature>
<dbReference type="GO" id="GO:0030056">
    <property type="term" value="C:hemidesmosome"/>
    <property type="evidence" value="ECO:0007669"/>
    <property type="project" value="TreeGrafter"/>
</dbReference>
<dbReference type="Pfam" id="PF00307">
    <property type="entry name" value="CH"/>
    <property type="match status" value="1"/>
</dbReference>
<feature type="compositionally biased region" description="Low complexity" evidence="8">
    <location>
        <begin position="3690"/>
        <end position="3710"/>
    </location>
</feature>
<feature type="compositionally biased region" description="Polar residues" evidence="8">
    <location>
        <begin position="3967"/>
        <end position="3996"/>
    </location>
</feature>
<gene>
    <name evidence="11" type="primary">Plec</name>
    <name evidence="11" type="ORF">TNIN_392231</name>
</gene>
<dbReference type="Gene3D" id="1.10.418.10">
    <property type="entry name" value="Calponin-like domain"/>
    <property type="match status" value="1"/>
</dbReference>
<feature type="compositionally biased region" description="Basic and acidic residues" evidence="8">
    <location>
        <begin position="3870"/>
        <end position="3895"/>
    </location>
</feature>
<keyword evidence="4" id="KW-0597">Phosphoprotein</keyword>
<evidence type="ECO:0000313" key="11">
    <source>
        <dbReference type="EMBL" id="GFY59276.1"/>
    </source>
</evidence>
<feature type="coiled-coil region" evidence="7">
    <location>
        <begin position="1014"/>
        <end position="1041"/>
    </location>
</feature>
<evidence type="ECO:0000256" key="1">
    <source>
        <dbReference type="ARBA" id="ARBA00004496"/>
    </source>
</evidence>
<feature type="compositionally biased region" description="Polar residues" evidence="8">
    <location>
        <begin position="2619"/>
        <end position="2642"/>
    </location>
</feature>
<dbReference type="SMART" id="SM00033">
    <property type="entry name" value="CH"/>
    <property type="match status" value="1"/>
</dbReference>
<feature type="region of interest" description="Disordered" evidence="8">
    <location>
        <begin position="1883"/>
        <end position="1919"/>
    </location>
</feature>
<accession>A0A8X6XXJ1</accession>
<dbReference type="Proteomes" id="UP000886998">
    <property type="component" value="Unassembled WGS sequence"/>
</dbReference>
<feature type="compositionally biased region" description="Basic and acidic residues" evidence="8">
    <location>
        <begin position="3500"/>
        <end position="3529"/>
    </location>
</feature>
<dbReference type="GO" id="GO:0005882">
    <property type="term" value="C:intermediate filament"/>
    <property type="evidence" value="ECO:0007669"/>
    <property type="project" value="TreeGrafter"/>
</dbReference>
<dbReference type="InterPro" id="IPR018159">
    <property type="entry name" value="Spectrin/alpha-actinin"/>
</dbReference>
<feature type="compositionally biased region" description="Basic and acidic residues" evidence="8">
    <location>
        <begin position="3711"/>
        <end position="3723"/>
    </location>
</feature>
<dbReference type="InterPro" id="IPR035915">
    <property type="entry name" value="Plakin_repeat_sf"/>
</dbReference>
<dbReference type="Gene3D" id="1.20.58.1060">
    <property type="match status" value="1"/>
</dbReference>
<dbReference type="OrthoDB" id="6426663at2759"/>
<feature type="compositionally biased region" description="Basic and acidic residues" evidence="8">
    <location>
        <begin position="2897"/>
        <end position="2908"/>
    </location>
</feature>
<dbReference type="PANTHER" id="PTHR23169:SF23">
    <property type="entry name" value="SHORT STOP, ISOFORM H"/>
    <property type="match status" value="1"/>
</dbReference>
<dbReference type="Pfam" id="PF21019">
    <property type="entry name" value="Spectrin_3"/>
    <property type="match status" value="1"/>
</dbReference>
<evidence type="ECO:0000256" key="8">
    <source>
        <dbReference type="SAM" id="MobiDB-lite"/>
    </source>
</evidence>
<feature type="region of interest" description="Disordered" evidence="8">
    <location>
        <begin position="2885"/>
        <end position="2908"/>
    </location>
</feature>
<dbReference type="Gene3D" id="1.20.58.60">
    <property type="match status" value="4"/>
</dbReference>
<feature type="region of interest" description="Disordered" evidence="8">
    <location>
        <begin position="3967"/>
        <end position="4001"/>
    </location>
</feature>
<dbReference type="PROSITE" id="PS50002">
    <property type="entry name" value="SH3"/>
    <property type="match status" value="1"/>
</dbReference>
<evidence type="ECO:0000256" key="3">
    <source>
        <dbReference type="ARBA" id="ARBA00022490"/>
    </source>
</evidence>
<feature type="compositionally biased region" description="Basic and acidic residues" evidence="8">
    <location>
        <begin position="3273"/>
        <end position="3294"/>
    </location>
</feature>
<dbReference type="SUPFAM" id="SSF46966">
    <property type="entry name" value="Spectrin repeat"/>
    <property type="match status" value="7"/>
</dbReference>
<feature type="compositionally biased region" description="Basic and acidic residues" evidence="8">
    <location>
        <begin position="3564"/>
        <end position="3577"/>
    </location>
</feature>
<feature type="compositionally biased region" description="Polar residues" evidence="8">
    <location>
        <begin position="3486"/>
        <end position="3499"/>
    </location>
</feature>
<dbReference type="CDD" id="cd21189">
    <property type="entry name" value="CH_PLEC-like_rpt2"/>
    <property type="match status" value="1"/>
</dbReference>
<dbReference type="CDD" id="cd00176">
    <property type="entry name" value="SPEC"/>
    <property type="match status" value="1"/>
</dbReference>
<evidence type="ECO:0000313" key="12">
    <source>
        <dbReference type="Proteomes" id="UP000886998"/>
    </source>
</evidence>
<dbReference type="SUPFAM" id="SSF75399">
    <property type="entry name" value="Plakin repeat"/>
    <property type="match status" value="4"/>
</dbReference>
<dbReference type="InterPro" id="IPR001715">
    <property type="entry name" value="CH_dom"/>
</dbReference>
<feature type="compositionally biased region" description="Low complexity" evidence="8">
    <location>
        <begin position="3724"/>
        <end position="3733"/>
    </location>
</feature>
<feature type="region of interest" description="Disordered" evidence="8">
    <location>
        <begin position="3273"/>
        <end position="3529"/>
    </location>
</feature>
<dbReference type="SMART" id="SM00150">
    <property type="entry name" value="SPEC"/>
    <property type="match status" value="6"/>
</dbReference>
<dbReference type="SMART" id="SM00250">
    <property type="entry name" value="PLEC"/>
    <property type="match status" value="10"/>
</dbReference>
<evidence type="ECO:0000259" key="10">
    <source>
        <dbReference type="PROSITE" id="PS50021"/>
    </source>
</evidence>
<feature type="domain" description="Calponin-homology (CH)" evidence="10">
    <location>
        <begin position="41"/>
        <end position="146"/>
    </location>
</feature>
<dbReference type="PROSITE" id="PS50021">
    <property type="entry name" value="CH"/>
    <property type="match status" value="1"/>
</dbReference>
<evidence type="ECO:0000256" key="7">
    <source>
        <dbReference type="SAM" id="Coils"/>
    </source>
</evidence>
<dbReference type="Pfam" id="PF17902">
    <property type="entry name" value="SH3_10"/>
    <property type="match status" value="1"/>
</dbReference>
<keyword evidence="2 6" id="KW-0728">SH3 domain</keyword>
<feature type="compositionally biased region" description="Basic and acidic residues" evidence="8">
    <location>
        <begin position="3774"/>
        <end position="3806"/>
    </location>
</feature>
<dbReference type="GO" id="GO:0042060">
    <property type="term" value="P:wound healing"/>
    <property type="evidence" value="ECO:0007669"/>
    <property type="project" value="TreeGrafter"/>
</dbReference>
<feature type="region of interest" description="Disordered" evidence="8">
    <location>
        <begin position="3923"/>
        <end position="3950"/>
    </location>
</feature>
<dbReference type="InterPro" id="IPR036872">
    <property type="entry name" value="CH_dom_sf"/>
</dbReference>
<dbReference type="EMBL" id="BMAV01012556">
    <property type="protein sequence ID" value="GFY59276.1"/>
    <property type="molecule type" value="Genomic_DNA"/>
</dbReference>
<dbReference type="Gene3D" id="2.30.30.40">
    <property type="entry name" value="SH3 Domains"/>
    <property type="match status" value="1"/>
</dbReference>